<dbReference type="RefSeq" id="WP_029159048.1">
    <property type="nucleotide sequence ID" value="NZ_CP009933.1"/>
</dbReference>
<dbReference type="PANTHER" id="PTHR30349">
    <property type="entry name" value="PHAGE INTEGRASE-RELATED"/>
    <property type="match status" value="1"/>
</dbReference>
<dbReference type="Gene3D" id="1.10.443.10">
    <property type="entry name" value="Intergrase catalytic core"/>
    <property type="match status" value="1"/>
</dbReference>
<evidence type="ECO:0000256" key="7">
    <source>
        <dbReference type="ARBA" id="ARBA00022908"/>
    </source>
</evidence>
<dbReference type="InterPro" id="IPR050090">
    <property type="entry name" value="Tyrosine_recombinase_XerCD"/>
</dbReference>
<evidence type="ECO:0000256" key="3">
    <source>
        <dbReference type="ARBA" id="ARBA00008857"/>
    </source>
</evidence>
<evidence type="ECO:0000256" key="11">
    <source>
        <dbReference type="PROSITE-ProRule" id="PRU01248"/>
    </source>
</evidence>
<evidence type="ECO:0008006" key="16">
    <source>
        <dbReference type="Google" id="ProtNLM"/>
    </source>
</evidence>
<sequence length="287" mass="33125">MLLNEGREKFLKYMDTIDRSLETIVGYGKDLKQFGMYLSRKYNCEPYVEDVTSTDIEGFLMYLKEERNNAPASRSRNLYTLRSFFSWAYKKEIVKRDVALSVENIKLQQKERVCLRDEEVEELLGVIKHPLINLTVRTLYMTGLRISECLNLTLDTVDLDNKVIHVIAGKGNKDRLVPICDKLYPYLKNYLENDRPNVATNNFFANTKTGKLSSQYMNRELAAATKKLGWSKKVTCHILRHSFATHLVDENVNLVQVQKLLGHSSLKVTSIYTHSNIDKLKSAVNVF</sequence>
<evidence type="ECO:0000256" key="2">
    <source>
        <dbReference type="ARBA" id="ARBA00004496"/>
    </source>
</evidence>
<dbReference type="InterPro" id="IPR004107">
    <property type="entry name" value="Integrase_SAM-like_N"/>
</dbReference>
<dbReference type="GO" id="GO:0006310">
    <property type="term" value="P:DNA recombination"/>
    <property type="evidence" value="ECO:0007669"/>
    <property type="project" value="UniProtKB-KW"/>
</dbReference>
<gene>
    <name evidence="14" type="ORF">CSCA_3740</name>
</gene>
<dbReference type="Gene3D" id="1.10.150.130">
    <property type="match status" value="1"/>
</dbReference>
<dbReference type="InterPro" id="IPR011010">
    <property type="entry name" value="DNA_brk_join_enz"/>
</dbReference>
<dbReference type="SUPFAM" id="SSF56349">
    <property type="entry name" value="DNA breaking-rejoining enzymes"/>
    <property type="match status" value="1"/>
</dbReference>
<dbReference type="PROSITE" id="PS51900">
    <property type="entry name" value="CB"/>
    <property type="match status" value="1"/>
</dbReference>
<dbReference type="Pfam" id="PF02899">
    <property type="entry name" value="Phage_int_SAM_1"/>
    <property type="match status" value="1"/>
</dbReference>
<evidence type="ECO:0000256" key="1">
    <source>
        <dbReference type="ARBA" id="ARBA00003283"/>
    </source>
</evidence>
<evidence type="ECO:0000259" key="13">
    <source>
        <dbReference type="PROSITE" id="PS51900"/>
    </source>
</evidence>
<dbReference type="AlphaFoldDB" id="A0A0E3MAM6"/>
<dbReference type="GO" id="GO:0003677">
    <property type="term" value="F:DNA binding"/>
    <property type="evidence" value="ECO:0007669"/>
    <property type="project" value="UniProtKB-UniRule"/>
</dbReference>
<keyword evidence="6" id="KW-0159">Chromosome partition</keyword>
<dbReference type="EMBL" id="CP009933">
    <property type="protein sequence ID" value="AKA70865.1"/>
    <property type="molecule type" value="Genomic_DNA"/>
</dbReference>
<evidence type="ECO:0000313" key="14">
    <source>
        <dbReference type="EMBL" id="AKA70865.1"/>
    </source>
</evidence>
<keyword evidence="9" id="KW-0233">DNA recombination</keyword>
<evidence type="ECO:0000259" key="12">
    <source>
        <dbReference type="PROSITE" id="PS51898"/>
    </source>
</evidence>
<dbReference type="InterPro" id="IPR044068">
    <property type="entry name" value="CB"/>
</dbReference>
<evidence type="ECO:0000256" key="9">
    <source>
        <dbReference type="ARBA" id="ARBA00023172"/>
    </source>
</evidence>
<evidence type="ECO:0000256" key="5">
    <source>
        <dbReference type="ARBA" id="ARBA00022618"/>
    </source>
</evidence>
<dbReference type="InterPro" id="IPR010998">
    <property type="entry name" value="Integrase_recombinase_N"/>
</dbReference>
<proteinExistence type="inferred from homology"/>
<keyword evidence="10" id="KW-0131">Cell cycle</keyword>
<dbReference type="Proteomes" id="UP000033115">
    <property type="component" value="Chromosome"/>
</dbReference>
<dbReference type="GO" id="GO:0015074">
    <property type="term" value="P:DNA integration"/>
    <property type="evidence" value="ECO:0007669"/>
    <property type="project" value="UniProtKB-KW"/>
</dbReference>
<dbReference type="GO" id="GO:0007059">
    <property type="term" value="P:chromosome segregation"/>
    <property type="evidence" value="ECO:0007669"/>
    <property type="project" value="UniProtKB-KW"/>
</dbReference>
<keyword evidence="15" id="KW-1185">Reference proteome</keyword>
<dbReference type="HOGENOM" id="CLU_027562_9_2_9"/>
<evidence type="ECO:0000256" key="8">
    <source>
        <dbReference type="ARBA" id="ARBA00023125"/>
    </source>
</evidence>
<name>A0A0E3MAM6_CLOSL</name>
<dbReference type="Pfam" id="PF00589">
    <property type="entry name" value="Phage_integrase"/>
    <property type="match status" value="1"/>
</dbReference>
<comment type="function">
    <text evidence="1">Site-specific tyrosine recombinase, which acts by catalyzing the cutting and rejoining of the recombining DNA molecules.</text>
</comment>
<evidence type="ECO:0000256" key="6">
    <source>
        <dbReference type="ARBA" id="ARBA00022829"/>
    </source>
</evidence>
<evidence type="ECO:0000313" key="15">
    <source>
        <dbReference type="Proteomes" id="UP000033115"/>
    </source>
</evidence>
<dbReference type="PANTHER" id="PTHR30349:SF77">
    <property type="entry name" value="TYROSINE RECOMBINASE XERC"/>
    <property type="match status" value="1"/>
</dbReference>
<reference evidence="14 15" key="1">
    <citation type="journal article" date="2015" name="J. Biotechnol.">
        <title>Complete genome sequence of a malodorant-producing acetogen, Clostridium scatologenes ATCC 25775(T).</title>
        <authorList>
            <person name="Zhu Z."/>
            <person name="Guo T."/>
            <person name="Zheng H."/>
            <person name="Song T."/>
            <person name="Ouyang P."/>
            <person name="Xie J."/>
        </authorList>
    </citation>
    <scope>NUCLEOTIDE SEQUENCE [LARGE SCALE GENOMIC DNA]</scope>
    <source>
        <strain evidence="14 15">ATCC 25775</strain>
    </source>
</reference>
<evidence type="ECO:0000256" key="4">
    <source>
        <dbReference type="ARBA" id="ARBA00022490"/>
    </source>
</evidence>
<protein>
    <recommendedName>
        <fullName evidence="16">Integrase family protein</fullName>
    </recommendedName>
</protein>
<feature type="domain" description="Core-binding (CB)" evidence="13">
    <location>
        <begin position="1"/>
        <end position="89"/>
    </location>
</feature>
<organism evidence="14 15">
    <name type="scientific">Clostridium scatologenes</name>
    <dbReference type="NCBI Taxonomy" id="1548"/>
    <lineage>
        <taxon>Bacteria</taxon>
        <taxon>Bacillati</taxon>
        <taxon>Bacillota</taxon>
        <taxon>Clostridia</taxon>
        <taxon>Eubacteriales</taxon>
        <taxon>Clostridiaceae</taxon>
        <taxon>Clostridium</taxon>
    </lineage>
</organism>
<dbReference type="GO" id="GO:0005737">
    <property type="term" value="C:cytoplasm"/>
    <property type="evidence" value="ECO:0007669"/>
    <property type="project" value="UniProtKB-SubCell"/>
</dbReference>
<keyword evidence="7" id="KW-0229">DNA integration</keyword>
<keyword evidence="8 11" id="KW-0238">DNA-binding</keyword>
<dbReference type="PROSITE" id="PS51898">
    <property type="entry name" value="TYR_RECOMBINASE"/>
    <property type="match status" value="1"/>
</dbReference>
<dbReference type="InterPro" id="IPR002104">
    <property type="entry name" value="Integrase_catalytic"/>
</dbReference>
<dbReference type="InterPro" id="IPR013762">
    <property type="entry name" value="Integrase-like_cat_sf"/>
</dbReference>
<accession>A0A0E3MAM6</accession>
<keyword evidence="5" id="KW-0132">Cell division</keyword>
<comment type="subcellular location">
    <subcellularLocation>
        <location evidence="2">Cytoplasm</location>
    </subcellularLocation>
</comment>
<keyword evidence="4" id="KW-0963">Cytoplasm</keyword>
<feature type="domain" description="Tyr recombinase" evidence="12">
    <location>
        <begin position="110"/>
        <end position="285"/>
    </location>
</feature>
<evidence type="ECO:0000256" key="10">
    <source>
        <dbReference type="ARBA" id="ARBA00023306"/>
    </source>
</evidence>
<dbReference type="GO" id="GO:0051301">
    <property type="term" value="P:cell division"/>
    <property type="evidence" value="ECO:0007669"/>
    <property type="project" value="UniProtKB-KW"/>
</dbReference>
<comment type="similarity">
    <text evidence="3">Belongs to the 'phage' integrase family.</text>
</comment>
<dbReference type="STRING" id="1548.CSCA_3740"/>
<dbReference type="KEGG" id="csq:CSCA_3740"/>